<organism evidence="2 3">
    <name type="scientific">Sorghum bicolor</name>
    <name type="common">Sorghum</name>
    <name type="synonym">Sorghum vulgare</name>
    <dbReference type="NCBI Taxonomy" id="4558"/>
    <lineage>
        <taxon>Eukaryota</taxon>
        <taxon>Viridiplantae</taxon>
        <taxon>Streptophyta</taxon>
        <taxon>Embryophyta</taxon>
        <taxon>Tracheophyta</taxon>
        <taxon>Spermatophyta</taxon>
        <taxon>Magnoliopsida</taxon>
        <taxon>Liliopsida</taxon>
        <taxon>Poales</taxon>
        <taxon>Poaceae</taxon>
        <taxon>PACMAD clade</taxon>
        <taxon>Panicoideae</taxon>
        <taxon>Andropogonodae</taxon>
        <taxon>Andropogoneae</taxon>
        <taxon>Sorghinae</taxon>
        <taxon>Sorghum</taxon>
    </lineage>
</organism>
<accession>A0A921QF06</accession>
<reference evidence="2" key="1">
    <citation type="journal article" date="2019" name="BMC Genomics">
        <title>A new reference genome for Sorghum bicolor reveals high levels of sequence similarity between sweet and grain genotypes: implications for the genetics of sugar metabolism.</title>
        <authorList>
            <person name="Cooper E.A."/>
            <person name="Brenton Z.W."/>
            <person name="Flinn B.S."/>
            <person name="Jenkins J."/>
            <person name="Shu S."/>
            <person name="Flowers D."/>
            <person name="Luo F."/>
            <person name="Wang Y."/>
            <person name="Xia P."/>
            <person name="Barry K."/>
            <person name="Daum C."/>
            <person name="Lipzen A."/>
            <person name="Yoshinaga Y."/>
            <person name="Schmutz J."/>
            <person name="Saski C."/>
            <person name="Vermerris W."/>
            <person name="Kresovich S."/>
        </authorList>
    </citation>
    <scope>NUCLEOTIDE SEQUENCE</scope>
</reference>
<protein>
    <submittedName>
        <fullName evidence="2">Uncharacterized protein</fullName>
    </submittedName>
</protein>
<dbReference type="Proteomes" id="UP000807115">
    <property type="component" value="Chromosome 8"/>
</dbReference>
<keyword evidence="1" id="KW-0472">Membrane</keyword>
<evidence type="ECO:0000313" key="3">
    <source>
        <dbReference type="Proteomes" id="UP000807115"/>
    </source>
</evidence>
<sequence>MPCWPFLGNRVGGSKFCLWALYIPLVALFFVFHVCFYFTDMSRACFFPL</sequence>
<dbReference type="EMBL" id="CM027687">
    <property type="protein sequence ID" value="KAG0520622.1"/>
    <property type="molecule type" value="Genomic_DNA"/>
</dbReference>
<name>A0A921QF06_SORBI</name>
<evidence type="ECO:0000313" key="2">
    <source>
        <dbReference type="EMBL" id="KAG0520622.1"/>
    </source>
</evidence>
<gene>
    <name evidence="2" type="ORF">BDA96_08G089900</name>
</gene>
<evidence type="ECO:0000256" key="1">
    <source>
        <dbReference type="SAM" id="Phobius"/>
    </source>
</evidence>
<feature type="transmembrane region" description="Helical" evidence="1">
    <location>
        <begin position="20"/>
        <end position="39"/>
    </location>
</feature>
<comment type="caution">
    <text evidence="2">The sequence shown here is derived from an EMBL/GenBank/DDBJ whole genome shotgun (WGS) entry which is preliminary data.</text>
</comment>
<dbReference type="AlphaFoldDB" id="A0A921QF06"/>
<keyword evidence="1" id="KW-0812">Transmembrane</keyword>
<keyword evidence="1" id="KW-1133">Transmembrane helix</keyword>
<reference evidence="2" key="2">
    <citation type="submission" date="2020-10" db="EMBL/GenBank/DDBJ databases">
        <authorList>
            <person name="Cooper E.A."/>
            <person name="Brenton Z.W."/>
            <person name="Flinn B.S."/>
            <person name="Jenkins J."/>
            <person name="Shu S."/>
            <person name="Flowers D."/>
            <person name="Luo F."/>
            <person name="Wang Y."/>
            <person name="Xia P."/>
            <person name="Barry K."/>
            <person name="Daum C."/>
            <person name="Lipzen A."/>
            <person name="Yoshinaga Y."/>
            <person name="Schmutz J."/>
            <person name="Saski C."/>
            <person name="Vermerris W."/>
            <person name="Kresovich S."/>
        </authorList>
    </citation>
    <scope>NUCLEOTIDE SEQUENCE</scope>
</reference>
<proteinExistence type="predicted"/>